<reference evidence="6" key="1">
    <citation type="submission" date="2018-08" db="EMBL/GenBank/DDBJ databases">
        <authorList>
            <person name="Rossello M."/>
        </authorList>
    </citation>
    <scope>NUCLEOTIDE SEQUENCE [LARGE SCALE GENOMIC DNA]</scope>
    <source>
        <strain evidence="6">cv. Chinese Spring</strain>
    </source>
</reference>
<dbReference type="GO" id="GO:0002758">
    <property type="term" value="P:innate immune response-activating signaling pathway"/>
    <property type="evidence" value="ECO:0007669"/>
    <property type="project" value="UniProtKB-ARBA"/>
</dbReference>
<evidence type="ECO:0000259" key="4">
    <source>
        <dbReference type="Pfam" id="PF23559"/>
    </source>
</evidence>
<organism evidence="6">
    <name type="scientific">Triticum aestivum</name>
    <name type="common">Wheat</name>
    <dbReference type="NCBI Taxonomy" id="4565"/>
    <lineage>
        <taxon>Eukaryota</taxon>
        <taxon>Viridiplantae</taxon>
        <taxon>Streptophyta</taxon>
        <taxon>Embryophyta</taxon>
        <taxon>Tracheophyta</taxon>
        <taxon>Spermatophyta</taxon>
        <taxon>Magnoliopsida</taxon>
        <taxon>Liliopsida</taxon>
        <taxon>Poales</taxon>
        <taxon>Poaceae</taxon>
        <taxon>BOP clade</taxon>
        <taxon>Pooideae</taxon>
        <taxon>Triticodae</taxon>
        <taxon>Triticeae</taxon>
        <taxon>Triticinae</taxon>
        <taxon>Triticum</taxon>
    </lineage>
</organism>
<sequence>MKTSKKCRAFVSVSRNPDMMNILRIIHSRVSGLRFEDTDAGSIQQVIINISSFLVEKRYFVVVDDIWDVETWDVIKRAFPMTSCRSIIITTTRIHSVAKACRSSTNDDIYRIKPLNWVHSKELFHRRLFESKEDLPANLEDVCNEILKKCDGLPLAIIAISGLLASRERTKDVWNHVKDSIGRALERNPKVEGMMKILSLSYYDLPPHLKSCLLYMSLFPEDSIIEKKGLIRRWIAEGFVYKDCICKAFELGERYFNELVNRSLIQPVKLGLFGQVLSCRVHDTILDFIVSKSIEENFVTFIGVPSLSIGTQGRVRRLSMQVEGGGNYVMPMTQELSHVRSLNVFGNTVKIPSMMEFRHLRSMDFGGCSSLGILGCRQLEKHHLTNVGRLFQLKYLNIAMTLVRQLPEEIGHLQCLEMLDIRESRIYNLPAGIVNLGKLKHLIVDCGATFPDEIAQMQSLEFLKCVSVHFQSYRFLEGLGQLKNLRKLHLFFGDVEQDQQIEVTFSSVRSLLAHNLSSVRMEYVDDDTLTGTAWCTSPLHNLKRLVADYPFSKVPDWVKSLANLQTLLLVVEKIGNEGLCILGALPALLTLDLNGKADQSPFEDRRLAVNDKAGFKCLNMFIYRSRRDGMGLLFAAGCMPKLEKLAILFSDWSENECLFSTPGALDFGMENLPRLVTLECQLEFKGMQSSAVLAVKASLERAVGAHPNKQLTLIFKKHYGWR</sequence>
<evidence type="ECO:0000313" key="7">
    <source>
        <dbReference type="Proteomes" id="UP000019116"/>
    </source>
</evidence>
<dbReference type="GO" id="GO:0043531">
    <property type="term" value="F:ADP binding"/>
    <property type="evidence" value="ECO:0007669"/>
    <property type="project" value="InterPro"/>
</dbReference>
<keyword evidence="2" id="KW-0611">Plant defense</keyword>
<dbReference type="PANTHER" id="PTHR23155">
    <property type="entry name" value="DISEASE RESISTANCE PROTEIN RP"/>
    <property type="match status" value="1"/>
</dbReference>
<dbReference type="FunFam" id="1.10.10.10:FF:000322">
    <property type="entry name" value="Probable disease resistance protein At1g63360"/>
    <property type="match status" value="1"/>
</dbReference>
<dbReference type="SUPFAM" id="SSF52540">
    <property type="entry name" value="P-loop containing nucleoside triphosphate hydrolases"/>
    <property type="match status" value="1"/>
</dbReference>
<dbReference type="EnsemblPlants" id="TraesCSU02G082900.1">
    <property type="protein sequence ID" value="TraesCSU02G082900.1"/>
    <property type="gene ID" value="TraesCSU02G082900"/>
</dbReference>
<dbReference type="InterPro" id="IPR027417">
    <property type="entry name" value="P-loop_NTPase"/>
</dbReference>
<name>A0A3B6UAZ6_WHEAT</name>
<dbReference type="GO" id="GO:0042742">
    <property type="term" value="P:defense response to bacterium"/>
    <property type="evidence" value="ECO:0007669"/>
    <property type="project" value="UniProtKB-ARBA"/>
</dbReference>
<evidence type="ECO:0000256" key="1">
    <source>
        <dbReference type="ARBA" id="ARBA00022737"/>
    </source>
</evidence>
<dbReference type="InterPro" id="IPR055414">
    <property type="entry name" value="LRR_R13L4/SHOC2-like"/>
</dbReference>
<dbReference type="Gramene" id="TraesNOR6A03G03450480.1">
    <property type="protein sequence ID" value="TraesNOR6A03G03450480.1"/>
    <property type="gene ID" value="TraesNOR6A03G03450480"/>
</dbReference>
<dbReference type="OMA" id="DWSENEC"/>
<accession>A0A3B6UAZ6</accession>
<dbReference type="PRINTS" id="PR00364">
    <property type="entry name" value="DISEASERSIST"/>
</dbReference>
<dbReference type="SMR" id="A0A3B6UAZ6"/>
<dbReference type="Proteomes" id="UP000019116">
    <property type="component" value="Chromosome Un"/>
</dbReference>
<dbReference type="Gene3D" id="1.10.8.430">
    <property type="entry name" value="Helical domain of apoptotic protease-activating factors"/>
    <property type="match status" value="1"/>
</dbReference>
<dbReference type="OrthoDB" id="638336at2759"/>
<dbReference type="InterPro" id="IPR058922">
    <property type="entry name" value="WHD_DRP"/>
</dbReference>
<evidence type="ECO:0000313" key="6">
    <source>
        <dbReference type="EnsemblPlants" id="TraesCSU02G082900.1"/>
    </source>
</evidence>
<dbReference type="InterPro" id="IPR042197">
    <property type="entry name" value="Apaf_helical"/>
</dbReference>
<keyword evidence="7" id="KW-1185">Reference proteome</keyword>
<dbReference type="InterPro" id="IPR044974">
    <property type="entry name" value="Disease_R_plants"/>
</dbReference>
<dbReference type="InterPro" id="IPR036388">
    <property type="entry name" value="WH-like_DNA-bd_sf"/>
</dbReference>
<keyword evidence="1" id="KW-0677">Repeat</keyword>
<dbReference type="Pfam" id="PF00931">
    <property type="entry name" value="NB-ARC"/>
    <property type="match status" value="1"/>
</dbReference>
<feature type="domain" description="Disease resistance R13L4/SHOC-2-like LRR" evidence="5">
    <location>
        <begin position="338"/>
        <end position="709"/>
    </location>
</feature>
<dbReference type="Gene3D" id="3.80.10.10">
    <property type="entry name" value="Ribonuclease Inhibitor"/>
    <property type="match status" value="1"/>
</dbReference>
<dbReference type="AlphaFoldDB" id="A0A3B6UAZ6"/>
<dbReference type="InterPro" id="IPR002182">
    <property type="entry name" value="NB-ARC"/>
</dbReference>
<evidence type="ECO:0000259" key="3">
    <source>
        <dbReference type="Pfam" id="PF00931"/>
    </source>
</evidence>
<reference evidence="6" key="2">
    <citation type="submission" date="2018-10" db="UniProtKB">
        <authorList>
            <consortium name="EnsemblPlants"/>
        </authorList>
    </citation>
    <scope>IDENTIFICATION</scope>
</reference>
<dbReference type="GO" id="GO:0009626">
    <property type="term" value="P:plant-type hypersensitive response"/>
    <property type="evidence" value="ECO:0007669"/>
    <property type="project" value="UniProtKB-ARBA"/>
</dbReference>
<dbReference type="Gene3D" id="3.40.50.300">
    <property type="entry name" value="P-loop containing nucleotide triphosphate hydrolases"/>
    <property type="match status" value="1"/>
</dbReference>
<dbReference type="Gramene" id="TraesLAC6A03G03369550.1">
    <property type="protein sequence ID" value="TraesLAC6A03G03369550.1"/>
    <property type="gene ID" value="TraesLAC6A03G03369550"/>
</dbReference>
<dbReference type="PANTHER" id="PTHR23155:SF1107">
    <property type="entry name" value="OS08G0373000 PROTEIN"/>
    <property type="match status" value="1"/>
</dbReference>
<feature type="domain" description="NB-ARC" evidence="3">
    <location>
        <begin position="8"/>
        <end position="131"/>
    </location>
</feature>
<feature type="domain" description="Disease resistance protein winged helix" evidence="4">
    <location>
        <begin position="218"/>
        <end position="289"/>
    </location>
</feature>
<dbReference type="Pfam" id="PF23598">
    <property type="entry name" value="LRR_14"/>
    <property type="match status" value="1"/>
</dbReference>
<dbReference type="Pfam" id="PF23559">
    <property type="entry name" value="WHD_DRP"/>
    <property type="match status" value="1"/>
</dbReference>
<dbReference type="SUPFAM" id="SSF52047">
    <property type="entry name" value="RNI-like"/>
    <property type="match status" value="1"/>
</dbReference>
<dbReference type="Gramene" id="TraesCSU02G082900.1">
    <property type="protein sequence ID" value="TraesCSU02G082900.1"/>
    <property type="gene ID" value="TraesCSU02G082900"/>
</dbReference>
<protein>
    <submittedName>
        <fullName evidence="6">Uncharacterized protein</fullName>
    </submittedName>
</protein>
<evidence type="ECO:0000256" key="2">
    <source>
        <dbReference type="ARBA" id="ARBA00022821"/>
    </source>
</evidence>
<proteinExistence type="predicted"/>
<dbReference type="Gene3D" id="1.10.10.10">
    <property type="entry name" value="Winged helix-like DNA-binding domain superfamily/Winged helix DNA-binding domain"/>
    <property type="match status" value="1"/>
</dbReference>
<dbReference type="InterPro" id="IPR032675">
    <property type="entry name" value="LRR_dom_sf"/>
</dbReference>
<evidence type="ECO:0000259" key="5">
    <source>
        <dbReference type="Pfam" id="PF23598"/>
    </source>
</evidence>